<feature type="chain" id="PRO_5040411725" description="Malate dehydrogenase" evidence="1">
    <location>
        <begin position="21"/>
        <end position="235"/>
    </location>
</feature>
<dbReference type="EMBL" id="MU157853">
    <property type="protein sequence ID" value="KAF9528424.1"/>
    <property type="molecule type" value="Genomic_DNA"/>
</dbReference>
<dbReference type="InterPro" id="IPR021851">
    <property type="entry name" value="DUF3455"/>
</dbReference>
<dbReference type="OrthoDB" id="1859733at2759"/>
<protein>
    <recommendedName>
        <fullName evidence="4">Malate dehydrogenase</fullName>
    </recommendedName>
</protein>
<proteinExistence type="predicted"/>
<evidence type="ECO:0000313" key="2">
    <source>
        <dbReference type="EMBL" id="KAF9528424.1"/>
    </source>
</evidence>
<feature type="signal peptide" evidence="1">
    <location>
        <begin position="1"/>
        <end position="20"/>
    </location>
</feature>
<name>A0A9P6JQ75_9AGAR</name>
<dbReference type="Proteomes" id="UP000807306">
    <property type="component" value="Unassembled WGS sequence"/>
</dbReference>
<sequence>MHRLQTFLSFAFIFSVLVAGTPTYTLPRCQLDQNIIPGLPSTLVNPSTKLGYVAVAIGTQNYTCNSTSSTYVNIGAVAELFDISCLYMTPALSTTFNIIQDVAIKAWEDAPSAALPKQILPTYFNVGQHYYVPNPVTGQGVNPKWDFSSSRHVTTESADGYVVAAKVTSAASPSGKQDIDWVQLKSITGTLATQVFRTDTRHGQPPASCTPGTPDIQVKYASKYCESILLQIPVF</sequence>
<reference evidence="2" key="1">
    <citation type="submission" date="2020-11" db="EMBL/GenBank/DDBJ databases">
        <authorList>
            <consortium name="DOE Joint Genome Institute"/>
            <person name="Ahrendt S."/>
            <person name="Riley R."/>
            <person name="Andreopoulos W."/>
            <person name="Labutti K."/>
            <person name="Pangilinan J."/>
            <person name="Ruiz-Duenas F.J."/>
            <person name="Barrasa J.M."/>
            <person name="Sanchez-Garcia M."/>
            <person name="Camarero S."/>
            <person name="Miyauchi S."/>
            <person name="Serrano A."/>
            <person name="Linde D."/>
            <person name="Babiker R."/>
            <person name="Drula E."/>
            <person name="Ayuso-Fernandez I."/>
            <person name="Pacheco R."/>
            <person name="Padilla G."/>
            <person name="Ferreira P."/>
            <person name="Barriuso J."/>
            <person name="Kellner H."/>
            <person name="Castanera R."/>
            <person name="Alfaro M."/>
            <person name="Ramirez L."/>
            <person name="Pisabarro A.G."/>
            <person name="Kuo A."/>
            <person name="Tritt A."/>
            <person name="Lipzen A."/>
            <person name="He G."/>
            <person name="Yan M."/>
            <person name="Ng V."/>
            <person name="Cullen D."/>
            <person name="Martin F."/>
            <person name="Rosso M.-N."/>
            <person name="Henrissat B."/>
            <person name="Hibbett D."/>
            <person name="Martinez A.T."/>
            <person name="Grigoriev I.V."/>
        </authorList>
    </citation>
    <scope>NUCLEOTIDE SEQUENCE</scope>
    <source>
        <strain evidence="2">CBS 506.95</strain>
    </source>
</reference>
<dbReference type="PANTHER" id="PTHR35567:SF1">
    <property type="entry name" value="CONSERVED FUNGAL PROTEIN (AFU_ORTHOLOGUE AFUA_1G14230)"/>
    <property type="match status" value="1"/>
</dbReference>
<keyword evidence="1" id="KW-0732">Signal</keyword>
<gene>
    <name evidence="2" type="ORF">CPB83DRAFT_766860</name>
</gene>
<dbReference type="AlphaFoldDB" id="A0A9P6JQ75"/>
<keyword evidence="3" id="KW-1185">Reference proteome</keyword>
<comment type="caution">
    <text evidence="2">The sequence shown here is derived from an EMBL/GenBank/DDBJ whole genome shotgun (WGS) entry which is preliminary data.</text>
</comment>
<organism evidence="2 3">
    <name type="scientific">Crepidotus variabilis</name>
    <dbReference type="NCBI Taxonomy" id="179855"/>
    <lineage>
        <taxon>Eukaryota</taxon>
        <taxon>Fungi</taxon>
        <taxon>Dikarya</taxon>
        <taxon>Basidiomycota</taxon>
        <taxon>Agaricomycotina</taxon>
        <taxon>Agaricomycetes</taxon>
        <taxon>Agaricomycetidae</taxon>
        <taxon>Agaricales</taxon>
        <taxon>Agaricineae</taxon>
        <taxon>Crepidotaceae</taxon>
        <taxon>Crepidotus</taxon>
    </lineage>
</organism>
<accession>A0A9P6JQ75</accession>
<evidence type="ECO:0008006" key="4">
    <source>
        <dbReference type="Google" id="ProtNLM"/>
    </source>
</evidence>
<evidence type="ECO:0000313" key="3">
    <source>
        <dbReference type="Proteomes" id="UP000807306"/>
    </source>
</evidence>
<dbReference type="PANTHER" id="PTHR35567">
    <property type="entry name" value="MALATE DEHYDROGENASE (AFU_ORTHOLOGUE AFUA_2G13800)"/>
    <property type="match status" value="1"/>
</dbReference>
<dbReference type="Pfam" id="PF11937">
    <property type="entry name" value="DUF3455"/>
    <property type="match status" value="1"/>
</dbReference>
<evidence type="ECO:0000256" key="1">
    <source>
        <dbReference type="SAM" id="SignalP"/>
    </source>
</evidence>